<evidence type="ECO:0000259" key="1">
    <source>
        <dbReference type="PROSITE" id="PS50404"/>
    </source>
</evidence>
<dbReference type="Pfam" id="PF13410">
    <property type="entry name" value="GST_C_2"/>
    <property type="match status" value="1"/>
</dbReference>
<dbReference type="EMBL" id="NJGG01000001">
    <property type="protein sequence ID" value="OXL15885.1"/>
    <property type="molecule type" value="Genomic_DNA"/>
</dbReference>
<evidence type="ECO:0000313" key="4">
    <source>
        <dbReference type="Proteomes" id="UP000215188"/>
    </source>
</evidence>
<dbReference type="Pfam" id="PF13417">
    <property type="entry name" value="GST_N_3"/>
    <property type="match status" value="1"/>
</dbReference>
<dbReference type="SUPFAM" id="SSF47616">
    <property type="entry name" value="GST C-terminal domain-like"/>
    <property type="match status" value="1"/>
</dbReference>
<name>A0A229FV83_9BURK</name>
<dbReference type="PROSITE" id="PS50404">
    <property type="entry name" value="GST_NTER"/>
    <property type="match status" value="1"/>
</dbReference>
<evidence type="ECO:0000259" key="2">
    <source>
        <dbReference type="PROSITE" id="PS50405"/>
    </source>
</evidence>
<keyword evidence="3" id="KW-0808">Transferase</keyword>
<reference evidence="3 4" key="1">
    <citation type="submission" date="2017-06" db="EMBL/GenBank/DDBJ databases">
        <title>Reclassification of a Polynucleobacter cosmopolitanus strain isolated from tropical Lake Victoria as Polynucleobacter victoriensis comb. nov.</title>
        <authorList>
            <person name="Hahn M.W."/>
        </authorList>
    </citation>
    <scope>NUCLEOTIDE SEQUENCE [LARGE SCALE GENOMIC DNA]</scope>
    <source>
        <strain evidence="3 4">MWH-MoIso2</strain>
    </source>
</reference>
<dbReference type="GO" id="GO:0005737">
    <property type="term" value="C:cytoplasm"/>
    <property type="evidence" value="ECO:0007669"/>
    <property type="project" value="TreeGrafter"/>
</dbReference>
<dbReference type="InterPro" id="IPR040079">
    <property type="entry name" value="Glutathione_S-Trfase"/>
</dbReference>
<feature type="domain" description="GST N-terminal" evidence="1">
    <location>
        <begin position="1"/>
        <end position="79"/>
    </location>
</feature>
<dbReference type="Gene3D" id="3.40.30.10">
    <property type="entry name" value="Glutaredoxin"/>
    <property type="match status" value="1"/>
</dbReference>
<gene>
    <name evidence="3" type="ORF">AOC33_01955</name>
</gene>
<dbReference type="InterPro" id="IPR036282">
    <property type="entry name" value="Glutathione-S-Trfase_C_sf"/>
</dbReference>
<organism evidence="3 4">
    <name type="scientific">Polynucleobacter cosmopolitanus</name>
    <dbReference type="NCBI Taxonomy" id="351345"/>
    <lineage>
        <taxon>Bacteria</taxon>
        <taxon>Pseudomonadati</taxon>
        <taxon>Pseudomonadota</taxon>
        <taxon>Betaproteobacteria</taxon>
        <taxon>Burkholderiales</taxon>
        <taxon>Burkholderiaceae</taxon>
        <taxon>Polynucleobacter</taxon>
    </lineage>
</organism>
<accession>A0A229FV83</accession>
<protein>
    <submittedName>
        <fullName evidence="3">Glutathione S-transferase</fullName>
    </submittedName>
</protein>
<dbReference type="AlphaFoldDB" id="A0A229FV83"/>
<dbReference type="SUPFAM" id="SSF52833">
    <property type="entry name" value="Thioredoxin-like"/>
    <property type="match status" value="1"/>
</dbReference>
<dbReference type="PROSITE" id="PS50405">
    <property type="entry name" value="GST_CTER"/>
    <property type="match status" value="1"/>
</dbReference>
<dbReference type="SFLD" id="SFLDG00358">
    <property type="entry name" value="Main_(cytGST)"/>
    <property type="match status" value="1"/>
</dbReference>
<dbReference type="Proteomes" id="UP000215188">
    <property type="component" value="Unassembled WGS sequence"/>
</dbReference>
<dbReference type="GO" id="GO:0016740">
    <property type="term" value="F:transferase activity"/>
    <property type="evidence" value="ECO:0007669"/>
    <property type="project" value="UniProtKB-KW"/>
</dbReference>
<dbReference type="InterPro" id="IPR004045">
    <property type="entry name" value="Glutathione_S-Trfase_N"/>
</dbReference>
<dbReference type="InterPro" id="IPR036249">
    <property type="entry name" value="Thioredoxin-like_sf"/>
</dbReference>
<dbReference type="PROSITE" id="PS51354">
    <property type="entry name" value="GLUTAREDOXIN_2"/>
    <property type="match status" value="1"/>
</dbReference>
<comment type="caution">
    <text evidence="3">The sequence shown here is derived from an EMBL/GenBank/DDBJ whole genome shotgun (WGS) entry which is preliminary data.</text>
</comment>
<dbReference type="OrthoDB" id="9813092at2"/>
<proteinExistence type="predicted"/>
<keyword evidence="4" id="KW-1185">Reference proteome</keyword>
<evidence type="ECO:0000313" key="3">
    <source>
        <dbReference type="EMBL" id="OXL15885.1"/>
    </source>
</evidence>
<dbReference type="PANTHER" id="PTHR43968:SF6">
    <property type="entry name" value="GLUTATHIONE S-TRANSFERASE OMEGA"/>
    <property type="match status" value="1"/>
</dbReference>
<sequence length="207" mass="23572">MTAVLYSYRRCPYAMRARMALAYSGIPVEIREISLREKPASLLAISPKGTVPVLQNDGLVIEQSYDIMKWALKQSDPDCWLTAETEAVIDEWVAKNDGPFKKLLDQYKYPDRHPDISLEETLSQATASFLGPINEQLTKSTHLLGSKVSLADIAIFPFVRQFAMVDPDWIDQSGLDSLKQWLNQHLESPLFLSVMQKYPTWHDPTQE</sequence>
<dbReference type="InterPro" id="IPR050983">
    <property type="entry name" value="GST_Omega/HSP26"/>
</dbReference>
<dbReference type="CDD" id="cd03196">
    <property type="entry name" value="GST_C_5"/>
    <property type="match status" value="1"/>
</dbReference>
<dbReference type="SFLD" id="SFLDS00019">
    <property type="entry name" value="Glutathione_Transferase_(cytos"/>
    <property type="match status" value="1"/>
</dbReference>
<dbReference type="InterPro" id="IPR010987">
    <property type="entry name" value="Glutathione-S-Trfase_C-like"/>
</dbReference>
<dbReference type="PANTHER" id="PTHR43968">
    <property type="match status" value="1"/>
</dbReference>
<dbReference type="RefSeq" id="WP_089514922.1">
    <property type="nucleotide sequence ID" value="NZ_NJGG01000001.1"/>
</dbReference>
<dbReference type="Gene3D" id="1.20.1050.10">
    <property type="match status" value="1"/>
</dbReference>
<feature type="domain" description="GST C-terminal" evidence="2">
    <location>
        <begin position="82"/>
        <end position="206"/>
    </location>
</feature>